<dbReference type="Pfam" id="PF12437">
    <property type="entry name" value="GSIII_N"/>
    <property type="match status" value="1"/>
</dbReference>
<name>A0A372MFF1_9SPIR</name>
<proteinExistence type="inferred from homology"/>
<dbReference type="Proteomes" id="UP000264002">
    <property type="component" value="Unassembled WGS sequence"/>
</dbReference>
<sequence>MFDIDYAKTPVTDFYGVNCFTEVEMGKYLSDPIIRQLKEVQRGQRELTSELADFVASAMKQWALTRGATHFCHWFQPLTGLTAEKHDSFISPTKGGKVLLEFSGRELIKGEGDASSFPNGGLRATFEARGYTAWDTSSPAFIKDINGVKTLYIPTAFFSYNGEALDKKVPLLRSNQALEKQTLRVLKALGNTKAKRIIVNIGPEQEYFLVDKQFYDQRPDLRLTGRTVMGNLAAKGQELNDHYYGTIGDRVTVFMSELNFELWKLGISSKTQHKEAAPNQFEIAVVYDAANLSTDHNQLLMDVLQMVALRHGMVALLHEKPFLGVNGSGKHDNWSLSTDDGTNLLSPGSNVEDNLQFLIFLTAFIKAMDEYAPLIRCGAATAGNDHRLGSAEAPPAIISIYLGEQLSTILDTISRDGSCTKSDRQYLQMGMTMLPQLPKDLTDRNRTSPIAFTGNKFEYRMVGSSQSMAGPNIYINTAVAQVLEEVAKRLESAEDIEVECHNIITEFYQEHKRIIFNGNGYSKEWKDEAKQRGLPEFKDTVSALPQMLSEKSLELFENQKVFTKGEITSRLEIYLQTYSKQINIEASIMVEMCRKYVIPAVSEYVGKLSDAIAKQELIGLDTTSQKRNVVIVQNALNLTIEATEYLHVCVAKALSYHDQVLTQAQIYRDEVVPQMQTLRIHVDLAETYTEKQYWPFPSYDDLLFRL</sequence>
<dbReference type="PROSITE" id="PS51987">
    <property type="entry name" value="GS_CATALYTIC"/>
    <property type="match status" value="1"/>
</dbReference>
<dbReference type="SUPFAM" id="SSF55931">
    <property type="entry name" value="Glutamine synthetase/guanido kinase"/>
    <property type="match status" value="1"/>
</dbReference>
<evidence type="ECO:0000256" key="2">
    <source>
        <dbReference type="RuleBase" id="RU000384"/>
    </source>
</evidence>
<dbReference type="Gene3D" id="3.30.590.10">
    <property type="entry name" value="Glutamine synthetase/guanido kinase, catalytic domain"/>
    <property type="match status" value="1"/>
</dbReference>
<evidence type="ECO:0000313" key="6">
    <source>
        <dbReference type="Proteomes" id="UP000264002"/>
    </source>
</evidence>
<dbReference type="InterPro" id="IPR008146">
    <property type="entry name" value="Gln_synth_cat_dom"/>
</dbReference>
<dbReference type="InterPro" id="IPR022147">
    <property type="entry name" value="GSIII_N"/>
</dbReference>
<dbReference type="SMART" id="SM01230">
    <property type="entry name" value="Gln-synt_C"/>
    <property type="match status" value="1"/>
</dbReference>
<feature type="domain" description="GS beta-grasp" evidence="3">
    <location>
        <begin position="69"/>
        <end position="162"/>
    </location>
</feature>
<gene>
    <name evidence="5" type="ORF">DYP60_10955</name>
</gene>
<dbReference type="GO" id="GO:0004356">
    <property type="term" value="F:glutamine synthetase activity"/>
    <property type="evidence" value="ECO:0007669"/>
    <property type="project" value="InterPro"/>
</dbReference>
<dbReference type="PROSITE" id="PS00181">
    <property type="entry name" value="GLNA_ATP"/>
    <property type="match status" value="1"/>
</dbReference>
<protein>
    <submittedName>
        <fullName evidence="5">Glutamine synthetase type III</fullName>
    </submittedName>
</protein>
<evidence type="ECO:0000256" key="1">
    <source>
        <dbReference type="PROSITE-ProRule" id="PRU01330"/>
    </source>
</evidence>
<dbReference type="Pfam" id="PF18318">
    <property type="entry name" value="Gln-synt_C-ter"/>
    <property type="match status" value="1"/>
</dbReference>
<dbReference type="RefSeq" id="WP_117331055.1">
    <property type="nucleotide sequence ID" value="NZ_QUWK01000012.1"/>
</dbReference>
<dbReference type="Gene3D" id="1.20.120.1560">
    <property type="match status" value="1"/>
</dbReference>
<dbReference type="PANTHER" id="PTHR42974">
    <property type="entry name" value="GLUTAMINE SYNTHETASE"/>
    <property type="match status" value="1"/>
</dbReference>
<comment type="caution">
    <text evidence="5">The sequence shown here is derived from an EMBL/GenBank/DDBJ whole genome shotgun (WGS) entry which is preliminary data.</text>
</comment>
<reference evidence="6" key="1">
    <citation type="submission" date="2018-08" db="EMBL/GenBank/DDBJ databases">
        <authorList>
            <person name="Grouzdev D.S."/>
            <person name="Krutkina M.S."/>
        </authorList>
    </citation>
    <scope>NUCLEOTIDE SEQUENCE [LARGE SCALE GENOMIC DNA]</scope>
    <source>
        <strain evidence="6">4-11</strain>
    </source>
</reference>
<dbReference type="InterPro" id="IPR040577">
    <property type="entry name" value="Gln-synt_C"/>
</dbReference>
<reference evidence="5 6" key="2">
    <citation type="submission" date="2018-09" db="EMBL/GenBank/DDBJ databases">
        <title>Genome of Sphaerochaeta halotolerans strain 4-11.</title>
        <authorList>
            <person name="Nazina T.N."/>
            <person name="Sokolova D.S."/>
        </authorList>
    </citation>
    <scope>NUCLEOTIDE SEQUENCE [LARGE SCALE GENOMIC DNA]</scope>
    <source>
        <strain evidence="5 6">4-11</strain>
    </source>
</reference>
<dbReference type="InterPro" id="IPR014746">
    <property type="entry name" value="Gln_synth/guanido_kin_cat_dom"/>
</dbReference>
<organism evidence="5 6">
    <name type="scientific">Sphaerochaeta halotolerans</name>
    <dbReference type="NCBI Taxonomy" id="2293840"/>
    <lineage>
        <taxon>Bacteria</taxon>
        <taxon>Pseudomonadati</taxon>
        <taxon>Spirochaetota</taxon>
        <taxon>Spirochaetia</taxon>
        <taxon>Spirochaetales</taxon>
        <taxon>Sphaerochaetaceae</taxon>
        <taxon>Sphaerochaeta</taxon>
    </lineage>
</organism>
<dbReference type="PANTHER" id="PTHR42974:SF1">
    <property type="entry name" value="TYPE-3 GLUTAMINE SYNTHETASE"/>
    <property type="match status" value="1"/>
</dbReference>
<dbReference type="Pfam" id="PF00120">
    <property type="entry name" value="Gln-synt_C"/>
    <property type="match status" value="1"/>
</dbReference>
<feature type="domain" description="GS catalytic" evidence="4">
    <location>
        <begin position="178"/>
        <end position="597"/>
    </location>
</feature>
<comment type="similarity">
    <text evidence="1 2">Belongs to the glutamine synthetase family.</text>
</comment>
<evidence type="ECO:0000259" key="3">
    <source>
        <dbReference type="PROSITE" id="PS51986"/>
    </source>
</evidence>
<dbReference type="EMBL" id="QUWK01000012">
    <property type="protein sequence ID" value="RFU94118.1"/>
    <property type="molecule type" value="Genomic_DNA"/>
</dbReference>
<evidence type="ECO:0000259" key="4">
    <source>
        <dbReference type="PROSITE" id="PS51987"/>
    </source>
</evidence>
<dbReference type="AlphaFoldDB" id="A0A372MFF1"/>
<dbReference type="GO" id="GO:0006542">
    <property type="term" value="P:glutamine biosynthetic process"/>
    <property type="evidence" value="ECO:0007669"/>
    <property type="project" value="InterPro"/>
</dbReference>
<dbReference type="InterPro" id="IPR027303">
    <property type="entry name" value="Gln_synth_gly_rich_site"/>
</dbReference>
<dbReference type="InterPro" id="IPR008147">
    <property type="entry name" value="Gln_synt_N"/>
</dbReference>
<keyword evidence="6" id="KW-1185">Reference proteome</keyword>
<accession>A0A372MFF1</accession>
<evidence type="ECO:0000313" key="5">
    <source>
        <dbReference type="EMBL" id="RFU94118.1"/>
    </source>
</evidence>
<dbReference type="InterPro" id="IPR052725">
    <property type="entry name" value="GS_Type-3"/>
</dbReference>
<dbReference type="PROSITE" id="PS51986">
    <property type="entry name" value="GS_BETA_GRASP"/>
    <property type="match status" value="1"/>
</dbReference>